<feature type="transmembrane region" description="Helical" evidence="8">
    <location>
        <begin position="172"/>
        <end position="192"/>
    </location>
</feature>
<dbReference type="Gene3D" id="1.20.1250.20">
    <property type="entry name" value="MFS general substrate transporter like domains"/>
    <property type="match status" value="2"/>
</dbReference>
<feature type="transmembrane region" description="Helical" evidence="8">
    <location>
        <begin position="110"/>
        <end position="128"/>
    </location>
</feature>
<dbReference type="Pfam" id="PF07690">
    <property type="entry name" value="MFS_1"/>
    <property type="match status" value="1"/>
</dbReference>
<evidence type="ECO:0000259" key="9">
    <source>
        <dbReference type="PROSITE" id="PS50850"/>
    </source>
</evidence>
<name>A0ABN9XBK3_9DINO</name>
<feature type="compositionally biased region" description="Low complexity" evidence="7">
    <location>
        <begin position="19"/>
        <end position="34"/>
    </location>
</feature>
<evidence type="ECO:0000256" key="1">
    <source>
        <dbReference type="ARBA" id="ARBA00004141"/>
    </source>
</evidence>
<evidence type="ECO:0000256" key="2">
    <source>
        <dbReference type="ARBA" id="ARBA00022448"/>
    </source>
</evidence>
<evidence type="ECO:0000256" key="6">
    <source>
        <dbReference type="ARBA" id="ARBA00024338"/>
    </source>
</evidence>
<feature type="region of interest" description="Disordered" evidence="7">
    <location>
        <begin position="1"/>
        <end position="34"/>
    </location>
</feature>
<organism evidence="10 11">
    <name type="scientific">Prorocentrum cordatum</name>
    <dbReference type="NCBI Taxonomy" id="2364126"/>
    <lineage>
        <taxon>Eukaryota</taxon>
        <taxon>Sar</taxon>
        <taxon>Alveolata</taxon>
        <taxon>Dinophyceae</taxon>
        <taxon>Prorocentrales</taxon>
        <taxon>Prorocentraceae</taxon>
        <taxon>Prorocentrum</taxon>
    </lineage>
</organism>
<keyword evidence="11" id="KW-1185">Reference proteome</keyword>
<evidence type="ECO:0000313" key="10">
    <source>
        <dbReference type="EMBL" id="CAK0896331.1"/>
    </source>
</evidence>
<dbReference type="Proteomes" id="UP001189429">
    <property type="component" value="Unassembled WGS sequence"/>
</dbReference>
<dbReference type="PANTHER" id="PTHR23505:SF52">
    <property type="entry name" value="MAJOR FACILITATOR SUPERFAMILY PROTEIN"/>
    <property type="match status" value="1"/>
</dbReference>
<dbReference type="InterPro" id="IPR020846">
    <property type="entry name" value="MFS_dom"/>
</dbReference>
<protein>
    <recommendedName>
        <fullName evidence="9">Major facilitator superfamily (MFS) profile domain-containing protein</fullName>
    </recommendedName>
</protein>
<keyword evidence="2" id="KW-0813">Transport</keyword>
<feature type="transmembrane region" description="Helical" evidence="8">
    <location>
        <begin position="140"/>
        <end position="160"/>
    </location>
</feature>
<keyword evidence="4 8" id="KW-1133">Transmembrane helix</keyword>
<evidence type="ECO:0000256" key="3">
    <source>
        <dbReference type="ARBA" id="ARBA00022692"/>
    </source>
</evidence>
<dbReference type="PANTHER" id="PTHR23505">
    <property type="entry name" value="SPINSTER"/>
    <property type="match status" value="1"/>
</dbReference>
<keyword evidence="3 8" id="KW-0812">Transmembrane</keyword>
<sequence>MAAAGASWEPPVEHQPTVSSSSSPRSGSTAGGAEESARASATLLGLLSAVSLVEGVDDAMLPAVAYALQVDLGLDLSAVTSMAMVQALTMAAFAPLWGTLADREVVSRKVLIVVGCILQGVVTVLLAFTSSYPRMMALRALNGVMLASLKPIAVSMISGITSESNRGKSFAWIQFSAMLGMMLGFVIGTPISRKEVAGMHGWRVSFIGIGAVSIIVGAVVHALMVEPPRQRAAPGKAAGVGAASVIRIVRGELFKILHYFTLPSFVALVAQGCIGLVPWKVLNYQTLFFQVAGIGDFLAGTLQASNFIASAFGNLLGGWIGDSLARRWPSHGRPFTAQISVFAGIPIAALIFMVPAPQGWAFPWYLFLVVSLGLLASWCAVGVNWPILTQIVTADNRGAVMAWEAAVEGSFASVAGNLAVSFFAQTLMGFDLHEQAAQASRGGGGENMSALGFALAMTSAVPWVFCLLFYTMLHWSLPRDLRRMQEAAAASKLGAPHEAEAPPSA</sequence>
<proteinExistence type="inferred from homology"/>
<evidence type="ECO:0000256" key="5">
    <source>
        <dbReference type="ARBA" id="ARBA00023136"/>
    </source>
</evidence>
<dbReference type="InterPro" id="IPR011701">
    <property type="entry name" value="MFS"/>
</dbReference>
<dbReference type="InterPro" id="IPR036259">
    <property type="entry name" value="MFS_trans_sf"/>
</dbReference>
<reference evidence="10" key="1">
    <citation type="submission" date="2023-10" db="EMBL/GenBank/DDBJ databases">
        <authorList>
            <person name="Chen Y."/>
            <person name="Shah S."/>
            <person name="Dougan E. K."/>
            <person name="Thang M."/>
            <person name="Chan C."/>
        </authorList>
    </citation>
    <scope>NUCLEOTIDE SEQUENCE [LARGE SCALE GENOMIC DNA]</scope>
</reference>
<comment type="similarity">
    <text evidence="6">Belongs to the major facilitator superfamily. Spinster (TC 2.A.1.49) family.</text>
</comment>
<feature type="transmembrane region" description="Helical" evidence="8">
    <location>
        <begin position="204"/>
        <end position="225"/>
    </location>
</feature>
<dbReference type="EMBL" id="CAUYUJ010020171">
    <property type="protein sequence ID" value="CAK0896331.1"/>
    <property type="molecule type" value="Genomic_DNA"/>
</dbReference>
<feature type="domain" description="Major facilitator superfamily (MFS) profile" evidence="9">
    <location>
        <begin position="43"/>
        <end position="474"/>
    </location>
</feature>
<feature type="transmembrane region" description="Helical" evidence="8">
    <location>
        <begin position="362"/>
        <end position="388"/>
    </location>
</feature>
<comment type="caution">
    <text evidence="10">The sequence shown here is derived from an EMBL/GenBank/DDBJ whole genome shotgun (WGS) entry which is preliminary data.</text>
</comment>
<keyword evidence="5 8" id="KW-0472">Membrane</keyword>
<feature type="transmembrane region" description="Helical" evidence="8">
    <location>
        <begin position="337"/>
        <end position="356"/>
    </location>
</feature>
<gene>
    <name evidence="10" type="ORF">PCOR1329_LOCUS74829</name>
</gene>
<feature type="transmembrane region" description="Helical" evidence="8">
    <location>
        <begin position="256"/>
        <end position="277"/>
    </location>
</feature>
<feature type="transmembrane region" description="Helical" evidence="8">
    <location>
        <begin position="450"/>
        <end position="473"/>
    </location>
</feature>
<dbReference type="PROSITE" id="PS50850">
    <property type="entry name" value="MFS"/>
    <property type="match status" value="1"/>
</dbReference>
<dbReference type="SUPFAM" id="SSF103473">
    <property type="entry name" value="MFS general substrate transporter"/>
    <property type="match status" value="1"/>
</dbReference>
<feature type="transmembrane region" description="Helical" evidence="8">
    <location>
        <begin position="76"/>
        <end position="98"/>
    </location>
</feature>
<dbReference type="InterPro" id="IPR044770">
    <property type="entry name" value="MFS_spinster-like"/>
</dbReference>
<accession>A0ABN9XBK3</accession>
<comment type="subcellular location">
    <subcellularLocation>
        <location evidence="1">Membrane</location>
        <topology evidence="1">Multi-pass membrane protein</topology>
    </subcellularLocation>
</comment>
<evidence type="ECO:0000256" key="4">
    <source>
        <dbReference type="ARBA" id="ARBA00022989"/>
    </source>
</evidence>
<evidence type="ECO:0000256" key="8">
    <source>
        <dbReference type="SAM" id="Phobius"/>
    </source>
</evidence>
<evidence type="ECO:0000256" key="7">
    <source>
        <dbReference type="SAM" id="MobiDB-lite"/>
    </source>
</evidence>
<evidence type="ECO:0000313" key="11">
    <source>
        <dbReference type="Proteomes" id="UP001189429"/>
    </source>
</evidence>
<feature type="transmembrane region" description="Helical" evidence="8">
    <location>
        <begin position="297"/>
        <end position="316"/>
    </location>
</feature>
<feature type="transmembrane region" description="Helical" evidence="8">
    <location>
        <begin position="409"/>
        <end position="430"/>
    </location>
</feature>